<dbReference type="GO" id="GO:0003678">
    <property type="term" value="F:DNA helicase activity"/>
    <property type="evidence" value="ECO:0007669"/>
    <property type="project" value="TreeGrafter"/>
</dbReference>
<feature type="domain" description="Helicase ATP-binding" evidence="5">
    <location>
        <begin position="185"/>
        <end position="459"/>
    </location>
</feature>
<keyword evidence="6" id="KW-0347">Helicase</keyword>
<dbReference type="AlphaFoldDB" id="A0A974NUC2"/>
<dbReference type="KEGG" id="sari:H5J25_17455"/>
<dbReference type="Pfam" id="PF13307">
    <property type="entry name" value="Helicase_C_2"/>
    <property type="match status" value="1"/>
</dbReference>
<evidence type="ECO:0000259" key="5">
    <source>
        <dbReference type="PROSITE" id="PS51193"/>
    </source>
</evidence>
<dbReference type="GO" id="GO:0006139">
    <property type="term" value="P:nucleobase-containing compound metabolic process"/>
    <property type="evidence" value="ECO:0007669"/>
    <property type="project" value="InterPro"/>
</dbReference>
<gene>
    <name evidence="6" type="ORF">H5J25_17455</name>
</gene>
<dbReference type="InterPro" id="IPR027417">
    <property type="entry name" value="P-loop_NTPase"/>
</dbReference>
<evidence type="ECO:0000313" key="6">
    <source>
        <dbReference type="EMBL" id="QQV77099.1"/>
    </source>
</evidence>
<name>A0A974NUC2_9SPHN</name>
<dbReference type="SMART" id="SM00491">
    <property type="entry name" value="HELICc2"/>
    <property type="match status" value="1"/>
</dbReference>
<dbReference type="InterPro" id="IPR045028">
    <property type="entry name" value="DinG/Rad3-like"/>
</dbReference>
<dbReference type="GO" id="GO:0003676">
    <property type="term" value="F:nucleic acid binding"/>
    <property type="evidence" value="ECO:0007669"/>
    <property type="project" value="InterPro"/>
</dbReference>
<evidence type="ECO:0000313" key="7">
    <source>
        <dbReference type="Proteomes" id="UP000595894"/>
    </source>
</evidence>
<sequence>MTPLPYPAIHASHSGIWIATADGTRPIGRGEAIRIAADTPVIVLNAALIGQRLGYAEFSGLDLLELYAFMCPARFMVPTPRGLARATGLEAPARDEDVAAFLLHAAVALLDLPKHDWPEKEGAWTSAQSLFRLRWPWAPVVGDHLDKPVEAERWLFTKLPEWSEGAPRPQPRTIALEPEETQSRLAQLTGSAAEQRPGQRAFAQAAIEAFGPRMMRDTPNMVLAEAGTGIGKTLGYLAPASLWAEKAGGAVWVSTFTKALQRQLGQESARLYPDPIVRKAKVVTRKGRENYLCLLNLEDALQGGFAGRAAILAQLVARWAAYSADGDMVGGDLPGWLPTLFRRNGSTALTDRRGECVYAGCPHYRKCFIERAARASAEADIVIANHALVMVNAARGRELTTRPTRYVFDEGHHIFDAADSMFSTGLTGGETIEIRRWILGPESGGRGRRRGLQARLSDVASYDEGGARAISEAVVAASALASDGWLQRLAEGAPFGPIETLLAAVRGLTFARAEAGRDVGGDAGYGLETELAEPDAALVEAAGPAAEALDALVRPLVGLGRRLEAVLQEAPDWMDGPARARVEGAIASIGWRAETVAAWVSLLARIGGPATPDFVDWMAVDRIEGREYDIGLHRHWLDPSKPFAETVLKPAHGALVTSATLRGGGEWDVAEARTGATHLLRGASRFEAPSPFDYASQAQVVIVTDVKRGDMGALANAYARLGCASRGGMLGLFTAIRRLRGVHARIADRLARDGLPLYAQHVDPIDTGTLIDIFRDDASASLLGTDALRDGVDVPGDSLRLVVMEGVPWSKPTVLHAARRLAGGGSAYEDRIVRARLAQAFGRLIRRADDRGMFVLLSAAMPSRLLTAFPPGVKIERVTLDEAVMRASRLPSVTSVVHESPQDA</sequence>
<comment type="similarity">
    <text evidence="4">Belongs to the helicase family. DinG subfamily.</text>
</comment>
<evidence type="ECO:0000256" key="4">
    <source>
        <dbReference type="ARBA" id="ARBA00038058"/>
    </source>
</evidence>
<dbReference type="SUPFAM" id="SSF52540">
    <property type="entry name" value="P-loop containing nucleoside triphosphate hydrolases"/>
    <property type="match status" value="1"/>
</dbReference>
<proteinExistence type="inferred from homology"/>
<keyword evidence="3" id="KW-0067">ATP-binding</keyword>
<organism evidence="6 7">
    <name type="scientific">Sphingomonas aliaeris</name>
    <dbReference type="NCBI Taxonomy" id="2759526"/>
    <lineage>
        <taxon>Bacteria</taxon>
        <taxon>Pseudomonadati</taxon>
        <taxon>Pseudomonadota</taxon>
        <taxon>Alphaproteobacteria</taxon>
        <taxon>Sphingomonadales</taxon>
        <taxon>Sphingomonadaceae</taxon>
        <taxon>Sphingomonas</taxon>
    </lineage>
</organism>
<protein>
    <submittedName>
        <fullName evidence="6">ATP-dependent DNA helicase</fullName>
    </submittedName>
</protein>
<keyword evidence="2" id="KW-0378">Hydrolase</keyword>
<dbReference type="PANTHER" id="PTHR11472:SF34">
    <property type="entry name" value="REGULATOR OF TELOMERE ELONGATION HELICASE 1"/>
    <property type="match status" value="1"/>
</dbReference>
<dbReference type="RefSeq" id="WP_202093263.1">
    <property type="nucleotide sequence ID" value="NZ_CP061035.1"/>
</dbReference>
<dbReference type="GO" id="GO:0005524">
    <property type="term" value="F:ATP binding"/>
    <property type="evidence" value="ECO:0007669"/>
    <property type="project" value="UniProtKB-KW"/>
</dbReference>
<dbReference type="InterPro" id="IPR014013">
    <property type="entry name" value="Helic_SF1/SF2_ATP-bd_DinG/Rad3"/>
</dbReference>
<reference evidence="7" key="1">
    <citation type="submission" date="2020-09" db="EMBL/GenBank/DDBJ databases">
        <title>Sphingomonas sp., a new species isolated from pork steak.</title>
        <authorList>
            <person name="Heidler von Heilborn D."/>
        </authorList>
    </citation>
    <scope>NUCLEOTIDE SEQUENCE [LARGE SCALE GENOMIC DNA]</scope>
</reference>
<evidence type="ECO:0000256" key="3">
    <source>
        <dbReference type="ARBA" id="ARBA00022840"/>
    </source>
</evidence>
<dbReference type="GO" id="GO:0016818">
    <property type="term" value="F:hydrolase activity, acting on acid anhydrides, in phosphorus-containing anhydrides"/>
    <property type="evidence" value="ECO:0007669"/>
    <property type="project" value="InterPro"/>
</dbReference>
<dbReference type="PANTHER" id="PTHR11472">
    <property type="entry name" value="DNA REPAIR DEAD HELICASE RAD3/XP-D SUBFAMILY MEMBER"/>
    <property type="match status" value="1"/>
</dbReference>
<dbReference type="Proteomes" id="UP000595894">
    <property type="component" value="Chromosome"/>
</dbReference>
<accession>A0A974NUC2</accession>
<dbReference type="InterPro" id="IPR006555">
    <property type="entry name" value="ATP-dep_Helicase_C"/>
</dbReference>
<dbReference type="EMBL" id="CP061035">
    <property type="protein sequence ID" value="QQV77099.1"/>
    <property type="molecule type" value="Genomic_DNA"/>
</dbReference>
<evidence type="ECO:0000256" key="2">
    <source>
        <dbReference type="ARBA" id="ARBA00022801"/>
    </source>
</evidence>
<dbReference type="PROSITE" id="PS51193">
    <property type="entry name" value="HELICASE_ATP_BIND_2"/>
    <property type="match status" value="1"/>
</dbReference>
<evidence type="ECO:0000256" key="1">
    <source>
        <dbReference type="ARBA" id="ARBA00022741"/>
    </source>
</evidence>
<keyword evidence="1" id="KW-0547">Nucleotide-binding</keyword>
<dbReference type="Gene3D" id="3.40.50.300">
    <property type="entry name" value="P-loop containing nucleotide triphosphate hydrolases"/>
    <property type="match status" value="2"/>
</dbReference>
<keyword evidence="7" id="KW-1185">Reference proteome</keyword>